<accession>A0AAV4WZV9</accession>
<dbReference type="AlphaFoldDB" id="A0AAV4WZV9"/>
<proteinExistence type="predicted"/>
<name>A0AAV4WZV9_CAEEX</name>
<reference evidence="2 3" key="1">
    <citation type="submission" date="2021-06" db="EMBL/GenBank/DDBJ databases">
        <title>Caerostris extrusa draft genome.</title>
        <authorList>
            <person name="Kono N."/>
            <person name="Arakawa K."/>
        </authorList>
    </citation>
    <scope>NUCLEOTIDE SEQUENCE [LARGE SCALE GENOMIC DNA]</scope>
</reference>
<dbReference type="EMBL" id="BPLR01016932">
    <property type="protein sequence ID" value="GIY87376.1"/>
    <property type="molecule type" value="Genomic_DNA"/>
</dbReference>
<dbReference type="Proteomes" id="UP001054945">
    <property type="component" value="Unassembled WGS sequence"/>
</dbReference>
<organism evidence="2 3">
    <name type="scientific">Caerostris extrusa</name>
    <name type="common">Bark spider</name>
    <name type="synonym">Caerostris bankana</name>
    <dbReference type="NCBI Taxonomy" id="172846"/>
    <lineage>
        <taxon>Eukaryota</taxon>
        <taxon>Metazoa</taxon>
        <taxon>Ecdysozoa</taxon>
        <taxon>Arthropoda</taxon>
        <taxon>Chelicerata</taxon>
        <taxon>Arachnida</taxon>
        <taxon>Araneae</taxon>
        <taxon>Araneomorphae</taxon>
        <taxon>Entelegynae</taxon>
        <taxon>Araneoidea</taxon>
        <taxon>Araneidae</taxon>
        <taxon>Caerostris</taxon>
    </lineage>
</organism>
<protein>
    <submittedName>
        <fullName evidence="2">Uncharacterized protein</fullName>
    </submittedName>
</protein>
<evidence type="ECO:0000313" key="2">
    <source>
        <dbReference type="EMBL" id="GIY87376.1"/>
    </source>
</evidence>
<evidence type="ECO:0000256" key="1">
    <source>
        <dbReference type="SAM" id="MobiDB-lite"/>
    </source>
</evidence>
<comment type="caution">
    <text evidence="2">The sequence shown here is derived from an EMBL/GenBank/DDBJ whole genome shotgun (WGS) entry which is preliminary data.</text>
</comment>
<sequence>MGVWGMEVPQGNTQKKNRNTLRDTQSDNWEYAKDIKFPLPYPKEDQRLQSGLIAPDMEISAEKVPTLNYQKTNSTSLAWRNECSIELRNIEVTNYENNFQKSEFKGNKLSGKVCDHHCKGL</sequence>
<keyword evidence="3" id="KW-1185">Reference proteome</keyword>
<feature type="region of interest" description="Disordered" evidence="1">
    <location>
        <begin position="1"/>
        <end position="25"/>
    </location>
</feature>
<gene>
    <name evidence="2" type="ORF">CEXT_579831</name>
</gene>
<evidence type="ECO:0000313" key="3">
    <source>
        <dbReference type="Proteomes" id="UP001054945"/>
    </source>
</evidence>